<name>A0A1I1AFB4_9CELL</name>
<dbReference type="PANTHER" id="PTHR36447">
    <property type="entry name" value="BETA-GALACTOSIDASE GANA"/>
    <property type="match status" value="1"/>
</dbReference>
<dbReference type="GO" id="GO:0004565">
    <property type="term" value="F:beta-galactosidase activity"/>
    <property type="evidence" value="ECO:0007669"/>
    <property type="project" value="UniProtKB-EC"/>
</dbReference>
<dbReference type="GO" id="GO:0005975">
    <property type="term" value="P:carbohydrate metabolic process"/>
    <property type="evidence" value="ECO:0007669"/>
    <property type="project" value="InterPro"/>
</dbReference>
<keyword evidence="4 6" id="KW-0378">Hydrolase</keyword>
<feature type="domain" description="Glycoside hydrolase family 42 N-terminal" evidence="10">
    <location>
        <begin position="44"/>
        <end position="413"/>
    </location>
</feature>
<keyword evidence="5 6" id="KW-0326">Glycosidase</keyword>
<dbReference type="InterPro" id="IPR003476">
    <property type="entry name" value="Glyco_hydro_42"/>
</dbReference>
<evidence type="ECO:0000256" key="6">
    <source>
        <dbReference type="PIRNR" id="PIRNR001084"/>
    </source>
</evidence>
<evidence type="ECO:0000256" key="2">
    <source>
        <dbReference type="ARBA" id="ARBA00005940"/>
    </source>
</evidence>
<evidence type="ECO:0000256" key="1">
    <source>
        <dbReference type="ARBA" id="ARBA00001412"/>
    </source>
</evidence>
<evidence type="ECO:0000256" key="8">
    <source>
        <dbReference type="PIRSR" id="PIRSR001084-2"/>
    </source>
</evidence>
<comment type="catalytic activity">
    <reaction evidence="1 6">
        <text>Hydrolysis of terminal non-reducing beta-D-galactose residues in beta-D-galactosides.</text>
        <dbReference type="EC" id="3.2.1.23"/>
    </reaction>
</comment>
<dbReference type="PANTHER" id="PTHR36447:SF1">
    <property type="entry name" value="BETA-GALACTOSIDASE GANA"/>
    <property type="match status" value="1"/>
</dbReference>
<evidence type="ECO:0000256" key="4">
    <source>
        <dbReference type="ARBA" id="ARBA00022801"/>
    </source>
</evidence>
<feature type="region of interest" description="Disordered" evidence="9">
    <location>
        <begin position="1"/>
        <end position="31"/>
    </location>
</feature>
<evidence type="ECO:0000313" key="12">
    <source>
        <dbReference type="EMBL" id="SFB36056.1"/>
    </source>
</evidence>
<evidence type="ECO:0000313" key="13">
    <source>
        <dbReference type="Proteomes" id="UP000199012"/>
    </source>
</evidence>
<dbReference type="AlphaFoldDB" id="A0A1I1AFB4"/>
<dbReference type="Gene3D" id="3.40.50.880">
    <property type="match status" value="1"/>
</dbReference>
<dbReference type="GO" id="GO:0009341">
    <property type="term" value="C:beta-galactosidase complex"/>
    <property type="evidence" value="ECO:0007669"/>
    <property type="project" value="InterPro"/>
</dbReference>
<dbReference type="Pfam" id="PF02449">
    <property type="entry name" value="Glyco_hydro_42"/>
    <property type="match status" value="1"/>
</dbReference>
<feature type="binding site" evidence="8">
    <location>
        <position position="344"/>
    </location>
    <ligand>
        <name>substrate</name>
    </ligand>
</feature>
<dbReference type="InterPro" id="IPR013738">
    <property type="entry name" value="Beta_galactosidase_Trimer"/>
</dbReference>
<evidence type="ECO:0000259" key="11">
    <source>
        <dbReference type="Pfam" id="PF08532"/>
    </source>
</evidence>
<dbReference type="InterPro" id="IPR029062">
    <property type="entry name" value="Class_I_gatase-like"/>
</dbReference>
<dbReference type="Proteomes" id="UP000199012">
    <property type="component" value="Unassembled WGS sequence"/>
</dbReference>
<dbReference type="EC" id="3.2.1.23" evidence="3 6"/>
<dbReference type="InterPro" id="IPR013529">
    <property type="entry name" value="Glyco_hydro_42_N"/>
</dbReference>
<feature type="active site" description="Nucleophile" evidence="7">
    <location>
        <position position="336"/>
    </location>
</feature>
<feature type="binding site" evidence="8">
    <location>
        <position position="179"/>
    </location>
    <ligand>
        <name>substrate</name>
    </ligand>
</feature>
<feature type="domain" description="Beta-galactosidase trimerisation" evidence="11">
    <location>
        <begin position="426"/>
        <end position="640"/>
    </location>
</feature>
<feature type="binding site" evidence="8">
    <location>
        <position position="141"/>
    </location>
    <ligand>
        <name>substrate</name>
    </ligand>
</feature>
<dbReference type="InterPro" id="IPR017853">
    <property type="entry name" value="GH"/>
</dbReference>
<dbReference type="Gene3D" id="3.20.20.80">
    <property type="entry name" value="Glycosidases"/>
    <property type="match status" value="1"/>
</dbReference>
<gene>
    <name evidence="12" type="ORF">SAMN05421867_11744</name>
</gene>
<feature type="active site" description="Proton donor" evidence="7">
    <location>
        <position position="180"/>
    </location>
</feature>
<organism evidence="12 13">
    <name type="scientific">Cellulomonas marina</name>
    <dbReference type="NCBI Taxonomy" id="988821"/>
    <lineage>
        <taxon>Bacteria</taxon>
        <taxon>Bacillati</taxon>
        <taxon>Actinomycetota</taxon>
        <taxon>Actinomycetes</taxon>
        <taxon>Micrococcales</taxon>
        <taxon>Cellulomonadaceae</taxon>
        <taxon>Cellulomonas</taxon>
    </lineage>
</organism>
<keyword evidence="13" id="KW-1185">Reference proteome</keyword>
<evidence type="ECO:0000256" key="5">
    <source>
        <dbReference type="ARBA" id="ARBA00023295"/>
    </source>
</evidence>
<dbReference type="RefSeq" id="WP_239078909.1">
    <property type="nucleotide sequence ID" value="NZ_BONM01000020.1"/>
</dbReference>
<dbReference type="SUPFAM" id="SSF52317">
    <property type="entry name" value="Class I glutamine amidotransferase-like"/>
    <property type="match status" value="1"/>
</dbReference>
<dbReference type="STRING" id="988821.SAMN05421867_11744"/>
<reference evidence="12 13" key="1">
    <citation type="submission" date="2016-10" db="EMBL/GenBank/DDBJ databases">
        <authorList>
            <person name="de Groot N.N."/>
        </authorList>
    </citation>
    <scope>NUCLEOTIDE SEQUENCE [LARGE SCALE GENOMIC DNA]</scope>
    <source>
        <strain evidence="12 13">CGMCC 4.6945</strain>
    </source>
</reference>
<dbReference type="CDD" id="cd03143">
    <property type="entry name" value="A4_beta-galactosidase_middle_domain"/>
    <property type="match status" value="1"/>
</dbReference>
<dbReference type="SUPFAM" id="SSF51445">
    <property type="entry name" value="(Trans)glycosidases"/>
    <property type="match status" value="1"/>
</dbReference>
<dbReference type="PIRSF" id="PIRSF001084">
    <property type="entry name" value="B-galactosidase"/>
    <property type="match status" value="1"/>
</dbReference>
<proteinExistence type="inferred from homology"/>
<accession>A0A1I1AFB4</accession>
<evidence type="ECO:0000256" key="3">
    <source>
        <dbReference type="ARBA" id="ARBA00012756"/>
    </source>
</evidence>
<evidence type="ECO:0000256" key="7">
    <source>
        <dbReference type="PIRSR" id="PIRSR001084-1"/>
    </source>
</evidence>
<dbReference type="EMBL" id="FOKA01000017">
    <property type="protein sequence ID" value="SFB36056.1"/>
    <property type="molecule type" value="Genomic_DNA"/>
</dbReference>
<feature type="compositionally biased region" description="Low complexity" evidence="9">
    <location>
        <begin position="19"/>
        <end position="31"/>
    </location>
</feature>
<evidence type="ECO:0000259" key="10">
    <source>
        <dbReference type="Pfam" id="PF02449"/>
    </source>
</evidence>
<protein>
    <recommendedName>
        <fullName evidence="3 6">Beta-galactosidase</fullName>
        <shortName evidence="6">Beta-gal</shortName>
        <ecNumber evidence="3 6">3.2.1.23</ecNumber>
    </recommendedName>
</protein>
<evidence type="ECO:0000256" key="9">
    <source>
        <dbReference type="SAM" id="MobiDB-lite"/>
    </source>
</evidence>
<dbReference type="Pfam" id="PF08532">
    <property type="entry name" value="Glyco_hydro_42M"/>
    <property type="match status" value="1"/>
</dbReference>
<sequence>MTQPATTDPTPDPTPDPTTGPTDGAPPQAAATARLSERLQYGGDYNPEQWDPAVWEEDVTLMQQAGVTLATVGVFSWARLEPRPKEYDLAWLDDVLDRLHRGGVRVLLATATASPPAWLAREHPSSLPVTADGVTLHPGSRQQYSPSSSAYREHALRLVETLAERYGDHPALAAWHVNNEYGCHVPRSYDAESVAAFRAWLAERYGTVERLNEAWGTAFWSQRYDSFDEVDAPRAMPTFANPTQVLDFDRFSSDALLALHRTEVDVLRRVTPAVPVTTNFMGFFKAADYWAWAPHVDVVTDDAYPDPADPEAYVRLAASRDLMRSLRDGQPWLLMESATSAVNWRAANAPKPAGLHRAQSLQAVGRGADGILHFQWRQSAAGAEKFHSGMVPHVGPDSRVFREVCALGRELAELSAEVAGTRVPSRVALLLDWDSWRAVEQEAVPARTDYVEHLLAWYRPFLRRGVTVDLRPPGADLSGYDLVVAPLLQVASTEELEGLDAYVRGGGHLVVGYGSAVLDRDLHVRLGGYLGPLQGTLGVRVEEQAPLVGAPGAAAPVTRLAGAPGDAVDGGLSGTATTWQEVLQVQDAQVLATFADGHAAGGAALTRRTHGAGAAWYVATLPDEALLDALVDRWTGEAGVEPLLTAPTAGVEAVRRGEVLVVVNHTPQAVRVPLAGGARTVAGHDALVLRG</sequence>
<comment type="similarity">
    <text evidence="2 6">Belongs to the glycosyl hydrolase 42 family.</text>
</comment>